<dbReference type="AlphaFoldDB" id="A0AAV7AZJ8"/>
<feature type="region of interest" description="Disordered" evidence="1">
    <location>
        <begin position="1"/>
        <end position="50"/>
    </location>
</feature>
<sequence length="101" mass="11161">MQRSAGYATALKPAHMMTSSGHGAVQSRDGPGGPAEDSCRRLRRGGNQDRTLERAIKFNDSSSTQLHDTTAVVVLWSLLELWWNGMINMQRAVTTSNWNSK</sequence>
<reference evidence="2" key="1">
    <citation type="thesis" date="2020" institute="ProQuest LLC" country="789 East Eisenhower Parkway, Ann Arbor, MI, USA">
        <title>Comparative Genomics and Chromosome Evolution.</title>
        <authorList>
            <person name="Mudd A.B."/>
        </authorList>
    </citation>
    <scope>NUCLEOTIDE SEQUENCE</scope>
    <source>
        <strain evidence="2">237g6f4</strain>
        <tissue evidence="2">Blood</tissue>
    </source>
</reference>
<evidence type="ECO:0000256" key="1">
    <source>
        <dbReference type="SAM" id="MobiDB-lite"/>
    </source>
</evidence>
<gene>
    <name evidence="2" type="ORF">GDO81_013458</name>
</gene>
<accession>A0AAV7AZJ8</accession>
<keyword evidence="3" id="KW-1185">Reference proteome</keyword>
<dbReference type="EMBL" id="WNYA01000006">
    <property type="protein sequence ID" value="KAG8566989.1"/>
    <property type="molecule type" value="Genomic_DNA"/>
</dbReference>
<evidence type="ECO:0000313" key="3">
    <source>
        <dbReference type="Proteomes" id="UP000824782"/>
    </source>
</evidence>
<dbReference type="Proteomes" id="UP000824782">
    <property type="component" value="Unassembled WGS sequence"/>
</dbReference>
<protein>
    <submittedName>
        <fullName evidence="2">Uncharacterized protein</fullName>
    </submittedName>
</protein>
<proteinExistence type="predicted"/>
<evidence type="ECO:0000313" key="2">
    <source>
        <dbReference type="EMBL" id="KAG8566989.1"/>
    </source>
</evidence>
<name>A0AAV7AZJ8_ENGPU</name>
<organism evidence="2 3">
    <name type="scientific">Engystomops pustulosus</name>
    <name type="common">Tungara frog</name>
    <name type="synonym">Physalaemus pustulosus</name>
    <dbReference type="NCBI Taxonomy" id="76066"/>
    <lineage>
        <taxon>Eukaryota</taxon>
        <taxon>Metazoa</taxon>
        <taxon>Chordata</taxon>
        <taxon>Craniata</taxon>
        <taxon>Vertebrata</taxon>
        <taxon>Euteleostomi</taxon>
        <taxon>Amphibia</taxon>
        <taxon>Batrachia</taxon>
        <taxon>Anura</taxon>
        <taxon>Neobatrachia</taxon>
        <taxon>Hyloidea</taxon>
        <taxon>Leptodactylidae</taxon>
        <taxon>Leiuperinae</taxon>
        <taxon>Engystomops</taxon>
    </lineage>
</organism>
<comment type="caution">
    <text evidence="2">The sequence shown here is derived from an EMBL/GenBank/DDBJ whole genome shotgun (WGS) entry which is preliminary data.</text>
</comment>